<feature type="domain" description="Phorbol-ester/DAG-type" evidence="13">
    <location>
        <begin position="469"/>
        <end position="517"/>
    </location>
</feature>
<keyword evidence="1 7" id="KW-0728">SH3 domain</keyword>
<dbReference type="CDD" id="cd21201">
    <property type="entry name" value="CH_VAV"/>
    <property type="match status" value="1"/>
</dbReference>
<dbReference type="SUPFAM" id="SSF50729">
    <property type="entry name" value="PH domain-like"/>
    <property type="match status" value="1"/>
</dbReference>
<dbReference type="Ensembl" id="ENSEBUT00000002993.1">
    <property type="protein sequence ID" value="ENSEBUP00000002637.1"/>
    <property type="gene ID" value="ENSEBUG00000001859.1"/>
</dbReference>
<dbReference type="SUPFAM" id="SSF50044">
    <property type="entry name" value="SH3-domain"/>
    <property type="match status" value="1"/>
</dbReference>
<dbReference type="GO" id="GO:0008270">
    <property type="term" value="F:zinc ion binding"/>
    <property type="evidence" value="ECO:0007669"/>
    <property type="project" value="UniProtKB-KW"/>
</dbReference>
<organism evidence="14 15">
    <name type="scientific">Eptatretus burgeri</name>
    <name type="common">Inshore hagfish</name>
    <dbReference type="NCBI Taxonomy" id="7764"/>
    <lineage>
        <taxon>Eukaryota</taxon>
        <taxon>Metazoa</taxon>
        <taxon>Chordata</taxon>
        <taxon>Craniata</taxon>
        <taxon>Vertebrata</taxon>
        <taxon>Cyclostomata</taxon>
        <taxon>Myxini</taxon>
        <taxon>Myxiniformes</taxon>
        <taxon>Myxinidae</taxon>
        <taxon>Eptatretinae</taxon>
        <taxon>Eptatretus</taxon>
    </lineage>
</organism>
<dbReference type="InterPro" id="IPR035899">
    <property type="entry name" value="DBL_dom_sf"/>
</dbReference>
<dbReference type="GO" id="GO:0035556">
    <property type="term" value="P:intracellular signal transduction"/>
    <property type="evidence" value="ECO:0007669"/>
    <property type="project" value="InterPro"/>
</dbReference>
<name>A0A8C4N7Q9_EPTBU</name>
<evidence type="ECO:0000259" key="12">
    <source>
        <dbReference type="PROSITE" id="PS50021"/>
    </source>
</evidence>
<dbReference type="InterPro" id="IPR001331">
    <property type="entry name" value="GDS_CDC24_CS"/>
</dbReference>
<dbReference type="InterPro" id="IPR000219">
    <property type="entry name" value="DH_dom"/>
</dbReference>
<dbReference type="AlphaFoldDB" id="A0A8C4N7Q9"/>
<feature type="domain" description="PH" evidence="10">
    <location>
        <begin position="380"/>
        <end position="481"/>
    </location>
</feature>
<dbReference type="InterPro" id="IPR036872">
    <property type="entry name" value="CH_dom_sf"/>
</dbReference>
<reference evidence="14" key="1">
    <citation type="submission" date="2025-08" db="UniProtKB">
        <authorList>
            <consortium name="Ensembl"/>
        </authorList>
    </citation>
    <scope>IDENTIFICATION</scope>
</reference>
<dbReference type="PRINTS" id="PR00401">
    <property type="entry name" value="SH2DOMAIN"/>
</dbReference>
<dbReference type="SUPFAM" id="SSF48065">
    <property type="entry name" value="DBL homology domain (DH-domain)"/>
    <property type="match status" value="1"/>
</dbReference>
<dbReference type="GO" id="GO:0005085">
    <property type="term" value="F:guanyl-nucleotide exchange factor activity"/>
    <property type="evidence" value="ECO:0007669"/>
    <property type="project" value="UniProtKB-KW"/>
</dbReference>
<sequence length="783" mass="90170">MEEWRQCCRWLSQLRVLSSGHRAVCSGEVFDLAQALRDGVLLCQLLHRLSPDSICLRDINMRPQMSQFLCLKNIRTFLGVCHDMYGLRKSELFDAFDLFDVRDFGKVEEITDCGEDIYKSLEEMADERDMEDADDLYDCVPCEDDCGDIYDDVMKMERRTLPEQGTMSEEDKRCCCVQEIRQSEEKYLENLESIERNFLIPLRRVLSARDIETIFINLEELLPVHRAFLAEIRLAVQHAAGRHLHEVFLSFKPRLLIYASYCSCLESAQSCLDNIVQSRDDIRTRLEECTLRYNGGKFALRDLLVVPMQRVLKYHLLLKELLKHTMEPACKPQVKHALEAMEDLAFYVNEVKRDNETLKQIAEIEKSFDGMVPFLQEFGRPKMDGDIKVVQVGRARQDRFIFLFDKAVLMCKKKGDNFELKQVLDLYNYKITDDPTSNRDSRKWTHSFYLTPLSAGEGFQFLCKTEELKKKWVKNFEMASLCECAVCKHSGLFYQGYNCKRCGVEAHKECLDKTPACQRPLPPNPKQATEALPQVQAIQIYRGCPSPPNHLPPLLISTGEVLELTHAEPDAVWWEGRSLSTQQIGYFPRDCVKPVVMNDGAHYPLNYLPGRFVGVMGREQANASIVRRPTGTYLVRERPGEPGEFAISIKFNTDVKHIKIVIKDAWFHITEQQKFRGLVEMVEYYQTHSLKEGFRALDTRLQHPFRLGERPCTRASPYSVSGIVGTAVVRRSFLARDLRELTLHTGDVVKIYSCNGGSNGWWRGEVDGRIGWFPSTYVEEEGG</sequence>
<proteinExistence type="predicted"/>
<feature type="domain" description="SH2" evidence="8">
    <location>
        <begin position="611"/>
        <end position="705"/>
    </location>
</feature>
<dbReference type="OMA" id="TEVGWRT"/>
<dbReference type="Gene3D" id="3.30.505.10">
    <property type="entry name" value="SH2 domain"/>
    <property type="match status" value="1"/>
</dbReference>
<dbReference type="Pfam" id="PF11971">
    <property type="entry name" value="CAMSAP_CH"/>
    <property type="match status" value="1"/>
</dbReference>
<dbReference type="InterPro" id="IPR036028">
    <property type="entry name" value="SH3-like_dom_sf"/>
</dbReference>
<dbReference type="Pfam" id="PF07653">
    <property type="entry name" value="SH3_2"/>
    <property type="match status" value="1"/>
</dbReference>
<feature type="domain" description="SH3" evidence="9">
    <location>
        <begin position="722"/>
        <end position="783"/>
    </location>
</feature>
<keyword evidence="15" id="KW-1185">Reference proteome</keyword>
<dbReference type="PROSITE" id="PS50002">
    <property type="entry name" value="SH3"/>
    <property type="match status" value="2"/>
</dbReference>
<evidence type="ECO:0000259" key="9">
    <source>
        <dbReference type="PROSITE" id="PS50002"/>
    </source>
</evidence>
<dbReference type="GeneTree" id="ENSGT00940000159718"/>
<dbReference type="InterPro" id="IPR055251">
    <property type="entry name" value="SOS1_NGEF_PH"/>
</dbReference>
<evidence type="ECO:0000259" key="11">
    <source>
        <dbReference type="PROSITE" id="PS50010"/>
    </source>
</evidence>
<dbReference type="SMART" id="SM00325">
    <property type="entry name" value="RhoGEF"/>
    <property type="match status" value="1"/>
</dbReference>
<dbReference type="GO" id="GO:0033334">
    <property type="term" value="P:fin morphogenesis"/>
    <property type="evidence" value="ECO:0007669"/>
    <property type="project" value="Ensembl"/>
</dbReference>
<dbReference type="PROSITE" id="PS50003">
    <property type="entry name" value="PH_DOMAIN"/>
    <property type="match status" value="1"/>
</dbReference>
<dbReference type="PANTHER" id="PTHR45818">
    <property type="entry name" value="PROTEIN VAV"/>
    <property type="match status" value="1"/>
</dbReference>
<dbReference type="SUPFAM" id="SSF47576">
    <property type="entry name" value="Calponin-homology domain, CH-domain"/>
    <property type="match status" value="1"/>
</dbReference>
<feature type="domain" description="Calponin-homology (CH)" evidence="12">
    <location>
        <begin position="1"/>
        <end position="122"/>
    </location>
</feature>
<feature type="domain" description="SH3" evidence="9">
    <location>
        <begin position="530"/>
        <end position="597"/>
    </location>
</feature>
<dbReference type="Pfam" id="PF00017">
    <property type="entry name" value="SH2"/>
    <property type="match status" value="1"/>
</dbReference>
<evidence type="ECO:0000259" key="10">
    <source>
        <dbReference type="PROSITE" id="PS50003"/>
    </source>
</evidence>
<evidence type="ECO:0000256" key="3">
    <source>
        <dbReference type="ARBA" id="ARBA00022658"/>
    </source>
</evidence>
<dbReference type="SUPFAM" id="SSF55550">
    <property type="entry name" value="SH2 domain"/>
    <property type="match status" value="1"/>
</dbReference>
<dbReference type="InterPro" id="IPR002219">
    <property type="entry name" value="PKC_DAG/PE"/>
</dbReference>
<protein>
    <submittedName>
        <fullName evidence="14">Vav 2 guanine nucleotide exchange factor</fullName>
    </submittedName>
</protein>
<dbReference type="Gene3D" id="2.30.29.30">
    <property type="entry name" value="Pleckstrin-homology domain (PH domain)/Phosphotyrosine-binding domain (PTB)"/>
    <property type="match status" value="1"/>
</dbReference>
<evidence type="ECO:0000256" key="5">
    <source>
        <dbReference type="ARBA" id="ARBA00022999"/>
    </source>
</evidence>
<reference evidence="14" key="2">
    <citation type="submission" date="2025-09" db="UniProtKB">
        <authorList>
            <consortium name="Ensembl"/>
        </authorList>
    </citation>
    <scope>IDENTIFICATION</scope>
</reference>
<keyword evidence="5 6" id="KW-0727">SH2 domain</keyword>
<dbReference type="SMART" id="SM00033">
    <property type="entry name" value="CH"/>
    <property type="match status" value="1"/>
</dbReference>
<dbReference type="InterPro" id="IPR000980">
    <property type="entry name" value="SH2"/>
</dbReference>
<dbReference type="PROSITE" id="PS50021">
    <property type="entry name" value="CH"/>
    <property type="match status" value="1"/>
</dbReference>
<dbReference type="GO" id="GO:0005737">
    <property type="term" value="C:cytoplasm"/>
    <property type="evidence" value="ECO:0007669"/>
    <property type="project" value="TreeGrafter"/>
</dbReference>
<dbReference type="Proteomes" id="UP000694388">
    <property type="component" value="Unplaced"/>
</dbReference>
<dbReference type="SMART" id="SM00252">
    <property type="entry name" value="SH2"/>
    <property type="match status" value="1"/>
</dbReference>
<dbReference type="Gene3D" id="1.10.418.10">
    <property type="entry name" value="Calponin-like domain"/>
    <property type="match status" value="1"/>
</dbReference>
<dbReference type="Gene3D" id="1.20.900.10">
    <property type="entry name" value="Dbl homology (DH) domain"/>
    <property type="match status" value="1"/>
</dbReference>
<evidence type="ECO:0000256" key="6">
    <source>
        <dbReference type="PROSITE-ProRule" id="PRU00191"/>
    </source>
</evidence>
<dbReference type="SMART" id="SM00233">
    <property type="entry name" value="PH"/>
    <property type="match status" value="1"/>
</dbReference>
<dbReference type="InterPro" id="IPR022613">
    <property type="entry name" value="CH_CAMSAP_2"/>
</dbReference>
<dbReference type="InterPro" id="IPR011993">
    <property type="entry name" value="PH-like_dom_sf"/>
</dbReference>
<dbReference type="Gene3D" id="2.30.30.40">
    <property type="entry name" value="SH3 Domains"/>
    <property type="match status" value="2"/>
</dbReference>
<evidence type="ECO:0000259" key="8">
    <source>
        <dbReference type="PROSITE" id="PS50001"/>
    </source>
</evidence>
<dbReference type="GO" id="GO:0016477">
    <property type="term" value="P:cell migration"/>
    <property type="evidence" value="ECO:0007669"/>
    <property type="project" value="TreeGrafter"/>
</dbReference>
<evidence type="ECO:0000313" key="15">
    <source>
        <dbReference type="Proteomes" id="UP000694388"/>
    </source>
</evidence>
<feature type="domain" description="DH" evidence="11">
    <location>
        <begin position="172"/>
        <end position="351"/>
    </location>
</feature>
<dbReference type="PANTHER" id="PTHR45818:SF3">
    <property type="entry name" value="PROTEIN VAV"/>
    <property type="match status" value="1"/>
</dbReference>
<dbReference type="CDD" id="cd00160">
    <property type="entry name" value="RhoGEF"/>
    <property type="match status" value="1"/>
</dbReference>
<accession>A0A8C4N7Q9</accession>
<dbReference type="Pfam" id="PF22697">
    <property type="entry name" value="SOS1_NGEF_PH"/>
    <property type="match status" value="1"/>
</dbReference>
<evidence type="ECO:0000256" key="4">
    <source>
        <dbReference type="ARBA" id="ARBA00022771"/>
    </source>
</evidence>
<keyword evidence="4" id="KW-0862">Zinc</keyword>
<evidence type="ECO:0000313" key="14">
    <source>
        <dbReference type="Ensembl" id="ENSEBUP00000002637.1"/>
    </source>
</evidence>
<dbReference type="SMART" id="SM00326">
    <property type="entry name" value="SH3"/>
    <property type="match status" value="2"/>
</dbReference>
<dbReference type="PROSITE" id="PS50001">
    <property type="entry name" value="SH2"/>
    <property type="match status" value="1"/>
</dbReference>
<dbReference type="Gene3D" id="3.30.60.20">
    <property type="match status" value="1"/>
</dbReference>
<keyword evidence="3" id="KW-0344">Guanine-nucleotide releasing factor</keyword>
<dbReference type="PROSITE" id="PS50081">
    <property type="entry name" value="ZF_DAG_PE_2"/>
    <property type="match status" value="1"/>
</dbReference>
<evidence type="ECO:0000259" key="13">
    <source>
        <dbReference type="PROSITE" id="PS50081"/>
    </source>
</evidence>
<dbReference type="FunFam" id="1.20.900.10:FF:000009">
    <property type="entry name" value="Vav guanine nucleotide exchange factor 1"/>
    <property type="match status" value="1"/>
</dbReference>
<keyword evidence="4" id="KW-0863">Zinc-finger</keyword>
<evidence type="ECO:0000256" key="1">
    <source>
        <dbReference type="ARBA" id="ARBA00022443"/>
    </source>
</evidence>
<dbReference type="InterPro" id="IPR001849">
    <property type="entry name" value="PH_domain"/>
</dbReference>
<dbReference type="InterPro" id="IPR036860">
    <property type="entry name" value="SH2_dom_sf"/>
</dbReference>
<dbReference type="InterPro" id="IPR001452">
    <property type="entry name" value="SH3_domain"/>
</dbReference>
<evidence type="ECO:0000256" key="7">
    <source>
        <dbReference type="PROSITE-ProRule" id="PRU00192"/>
    </source>
</evidence>
<dbReference type="PROSITE" id="PS00741">
    <property type="entry name" value="DH_1"/>
    <property type="match status" value="1"/>
</dbReference>
<keyword evidence="4" id="KW-0479">Metal-binding</keyword>
<dbReference type="PROSITE" id="PS50010">
    <property type="entry name" value="DH_2"/>
    <property type="match status" value="1"/>
</dbReference>
<dbReference type="InterPro" id="IPR001715">
    <property type="entry name" value="CH_dom"/>
</dbReference>
<keyword evidence="2" id="KW-0597">Phosphoprotein</keyword>
<evidence type="ECO:0000256" key="2">
    <source>
        <dbReference type="ARBA" id="ARBA00022553"/>
    </source>
</evidence>
<dbReference type="Pfam" id="PF00621">
    <property type="entry name" value="RhoGEF"/>
    <property type="match status" value="1"/>
</dbReference>